<evidence type="ECO:0000256" key="2">
    <source>
        <dbReference type="ARBA" id="ARBA00023015"/>
    </source>
</evidence>
<evidence type="ECO:0000313" key="7">
    <source>
        <dbReference type="Proteomes" id="UP001651880"/>
    </source>
</evidence>
<name>A0ABT1NIY8_9FIRM</name>
<dbReference type="Gene3D" id="3.40.190.10">
    <property type="entry name" value="Periplasmic binding protein-like II"/>
    <property type="match status" value="2"/>
</dbReference>
<keyword evidence="4" id="KW-0804">Transcription</keyword>
<dbReference type="SUPFAM" id="SSF53850">
    <property type="entry name" value="Periplasmic binding protein-like II"/>
    <property type="match status" value="1"/>
</dbReference>
<organism evidence="6 7">
    <name type="scientific">Lutispora saccharofermentans</name>
    <dbReference type="NCBI Taxonomy" id="3024236"/>
    <lineage>
        <taxon>Bacteria</taxon>
        <taxon>Bacillati</taxon>
        <taxon>Bacillota</taxon>
        <taxon>Clostridia</taxon>
        <taxon>Lutisporales</taxon>
        <taxon>Lutisporaceae</taxon>
        <taxon>Lutispora</taxon>
    </lineage>
</organism>
<dbReference type="PROSITE" id="PS50931">
    <property type="entry name" value="HTH_LYSR"/>
    <property type="match status" value="1"/>
</dbReference>
<dbReference type="PRINTS" id="PR00039">
    <property type="entry name" value="HTHLYSR"/>
</dbReference>
<feature type="domain" description="HTH lysR-type" evidence="5">
    <location>
        <begin position="1"/>
        <end position="60"/>
    </location>
</feature>
<dbReference type="InterPro" id="IPR036390">
    <property type="entry name" value="WH_DNA-bd_sf"/>
</dbReference>
<dbReference type="PANTHER" id="PTHR30126:SF40">
    <property type="entry name" value="HTH-TYPE TRANSCRIPTIONAL REGULATOR GLTR"/>
    <property type="match status" value="1"/>
</dbReference>
<dbReference type="InterPro" id="IPR036388">
    <property type="entry name" value="WH-like_DNA-bd_sf"/>
</dbReference>
<reference evidence="6 7" key="1">
    <citation type="submission" date="2021-10" db="EMBL/GenBank/DDBJ databases">
        <title>Lutispora strain m25 sp. nov., a thermophilic, non-spore-forming bacterium isolated from a lab-scale methanogenic bioreactor digesting anaerobic sludge.</title>
        <authorList>
            <person name="El Houari A."/>
            <person name="Mcdonald J."/>
        </authorList>
    </citation>
    <scope>NUCLEOTIDE SEQUENCE [LARGE SCALE GENOMIC DNA]</scope>
    <source>
        <strain evidence="7">m25</strain>
    </source>
</reference>
<keyword evidence="7" id="KW-1185">Reference proteome</keyword>
<dbReference type="PANTHER" id="PTHR30126">
    <property type="entry name" value="HTH-TYPE TRANSCRIPTIONAL REGULATOR"/>
    <property type="match status" value="1"/>
</dbReference>
<comment type="similarity">
    <text evidence="1">Belongs to the LysR transcriptional regulatory family.</text>
</comment>
<dbReference type="EMBL" id="JAJEKE010000018">
    <property type="protein sequence ID" value="MCQ1531146.1"/>
    <property type="molecule type" value="Genomic_DNA"/>
</dbReference>
<evidence type="ECO:0000256" key="3">
    <source>
        <dbReference type="ARBA" id="ARBA00023125"/>
    </source>
</evidence>
<evidence type="ECO:0000256" key="1">
    <source>
        <dbReference type="ARBA" id="ARBA00009437"/>
    </source>
</evidence>
<dbReference type="Proteomes" id="UP001651880">
    <property type="component" value="Unassembled WGS sequence"/>
</dbReference>
<evidence type="ECO:0000313" key="6">
    <source>
        <dbReference type="EMBL" id="MCQ1531146.1"/>
    </source>
</evidence>
<gene>
    <name evidence="6" type="ORF">LJD61_16590</name>
</gene>
<keyword evidence="2" id="KW-0805">Transcription regulation</keyword>
<dbReference type="InterPro" id="IPR000847">
    <property type="entry name" value="LysR_HTH_N"/>
</dbReference>
<evidence type="ECO:0000259" key="5">
    <source>
        <dbReference type="PROSITE" id="PS50931"/>
    </source>
</evidence>
<dbReference type="Pfam" id="PF00126">
    <property type="entry name" value="HTH_1"/>
    <property type="match status" value="1"/>
</dbReference>
<accession>A0ABT1NIY8</accession>
<dbReference type="CDD" id="cd05466">
    <property type="entry name" value="PBP2_LTTR_substrate"/>
    <property type="match status" value="1"/>
</dbReference>
<keyword evidence="3" id="KW-0238">DNA-binding</keyword>
<evidence type="ECO:0000256" key="4">
    <source>
        <dbReference type="ARBA" id="ARBA00023163"/>
    </source>
</evidence>
<dbReference type="SUPFAM" id="SSF46785">
    <property type="entry name" value="Winged helix' DNA-binding domain"/>
    <property type="match status" value="1"/>
</dbReference>
<dbReference type="RefSeq" id="WP_255228665.1">
    <property type="nucleotide sequence ID" value="NZ_JAJEKE010000018.1"/>
</dbReference>
<proteinExistence type="inferred from homology"/>
<comment type="caution">
    <text evidence="6">The sequence shown here is derived from an EMBL/GenBank/DDBJ whole genome shotgun (WGS) entry which is preliminary data.</text>
</comment>
<protein>
    <submittedName>
        <fullName evidence="6">LysR family transcriptional regulator</fullName>
    </submittedName>
</protein>
<dbReference type="Pfam" id="PF03466">
    <property type="entry name" value="LysR_substrate"/>
    <property type="match status" value="1"/>
</dbReference>
<dbReference type="InterPro" id="IPR005119">
    <property type="entry name" value="LysR_subst-bd"/>
</dbReference>
<sequence length="300" mass="34255">MDILNIKTFLTIVETQSLSKASEKLFVSQSTISARLNALEKELNTTLLKRQPGKKLVELTPKGEEFIMIAKRWTALEKDTHTWISKEPPLRLNIGSVDSINIYILSTLLNQMMSSGTPLTIDVSSHSSIQVFDLLESYDIDIGLTSRLIRSNSLLGEPVFSEGMVLVSSSTNSHYKDKVHPQDLDVKNEIFSDWGPNFQVWHDYWWDPAEPKKITVDTAGLILQFINIPNTWAIVPTNIAHAFKNRQPVNISELLVPPDERIYYKVIHRYPKPSSINALKIFQELLEEFIRNHPYLKVAK</sequence>
<dbReference type="Gene3D" id="1.10.10.10">
    <property type="entry name" value="Winged helix-like DNA-binding domain superfamily/Winged helix DNA-binding domain"/>
    <property type="match status" value="1"/>
</dbReference>